<reference evidence="1" key="1">
    <citation type="journal article" date="2016" name="Sci. Rep.">
        <title>Molecular characterization of firefly nuptial gifts: a multi-omics approach sheds light on postcopulatory sexual selection.</title>
        <authorList>
            <person name="Al-Wathiqui N."/>
            <person name="Fallon T.R."/>
            <person name="South A."/>
            <person name="Weng J.K."/>
            <person name="Lewis S.M."/>
        </authorList>
    </citation>
    <scope>NUCLEOTIDE SEQUENCE</scope>
</reference>
<accession>A0A1Y1MPC0</accession>
<sequence>MKEQKKRTVTMSYRLMQKFKTEKEEYFQKNSERILRDRSILRKPQHLEPYSMLVEEFVNLVTEDPETFEDALKRSDSVEWKKAMDREIASLKENQTLHFDRFSTWCEGNSMHLRKILTIVSTSTRGG</sequence>
<name>A0A1Y1MPC0_PHOPY</name>
<evidence type="ECO:0000313" key="1">
    <source>
        <dbReference type="EMBL" id="JAV86918.1"/>
    </source>
</evidence>
<proteinExistence type="predicted"/>
<dbReference type="AlphaFoldDB" id="A0A1Y1MPC0"/>
<protein>
    <submittedName>
        <fullName evidence="1">Uncharacterized protein</fullName>
    </submittedName>
</protein>
<dbReference type="EMBL" id="GEZM01026871">
    <property type="protein sequence ID" value="JAV86918.1"/>
    <property type="molecule type" value="Transcribed_RNA"/>
</dbReference>
<organism evidence="1">
    <name type="scientific">Photinus pyralis</name>
    <name type="common">Common eastern firefly</name>
    <name type="synonym">Lampyris pyralis</name>
    <dbReference type="NCBI Taxonomy" id="7054"/>
    <lineage>
        <taxon>Eukaryota</taxon>
        <taxon>Metazoa</taxon>
        <taxon>Ecdysozoa</taxon>
        <taxon>Arthropoda</taxon>
        <taxon>Hexapoda</taxon>
        <taxon>Insecta</taxon>
        <taxon>Pterygota</taxon>
        <taxon>Neoptera</taxon>
        <taxon>Endopterygota</taxon>
        <taxon>Coleoptera</taxon>
        <taxon>Polyphaga</taxon>
        <taxon>Elateriformia</taxon>
        <taxon>Elateroidea</taxon>
        <taxon>Lampyridae</taxon>
        <taxon>Lampyrinae</taxon>
        <taxon>Photinus</taxon>
    </lineage>
</organism>